<comment type="caution">
    <text evidence="1">The sequence shown here is derived from an EMBL/GenBank/DDBJ whole genome shotgun (WGS) entry which is preliminary data.</text>
</comment>
<dbReference type="PANTHER" id="PTHR33116">
    <property type="entry name" value="REVERSE TRANSCRIPTASE ZINC-BINDING DOMAIN-CONTAINING PROTEIN-RELATED-RELATED"/>
    <property type="match status" value="1"/>
</dbReference>
<dbReference type="Proteomes" id="UP000288805">
    <property type="component" value="Unassembled WGS sequence"/>
</dbReference>
<organism evidence="1 2">
    <name type="scientific">Vitis vinifera</name>
    <name type="common">Grape</name>
    <dbReference type="NCBI Taxonomy" id="29760"/>
    <lineage>
        <taxon>Eukaryota</taxon>
        <taxon>Viridiplantae</taxon>
        <taxon>Streptophyta</taxon>
        <taxon>Embryophyta</taxon>
        <taxon>Tracheophyta</taxon>
        <taxon>Spermatophyta</taxon>
        <taxon>Magnoliopsida</taxon>
        <taxon>eudicotyledons</taxon>
        <taxon>Gunneridae</taxon>
        <taxon>Pentapetalae</taxon>
        <taxon>rosids</taxon>
        <taxon>Vitales</taxon>
        <taxon>Vitaceae</taxon>
        <taxon>Viteae</taxon>
        <taxon>Vitis</taxon>
    </lineage>
</organism>
<sequence length="387" mass="44458">MYGFWPLNSVAKWERFLPLTWGSLGAPHKSVAVWDGVEERFRKRLAMWKRQYIYKEGRITLIRSTLSNMPMYFMSLMHMPIVVRALLCKWSWHFAVERGTLWKHNISRKFGVEGGRWCTREVREGYGVGLWKEIKKEESLLLKKTVFFVGDVDSKGMGSRVLGGREGRKGGGGWNPWFFWPFNDWEVERFLLTLQGKRLVIDLEDRMQWKYTKDGKFFVKSLYDALEPRSAVPEEHELLEAVQARLAVHQLTAPILGNDHNEFRSRENSVRKNLGQSRYGNGTGIFNDLALIVWLWGRFGMGWYGMVWYGMGTCSDYGGGLAGVSKILDGDMLAQFLELTSMQQEAVLALPLGSLEAVTSSSKQTLLSPISVNRVVQLLERVHYALN</sequence>
<dbReference type="AlphaFoldDB" id="A0A438EGZ3"/>
<dbReference type="PANTHER" id="PTHR33116:SF78">
    <property type="entry name" value="OS12G0587133 PROTEIN"/>
    <property type="match status" value="1"/>
</dbReference>
<dbReference type="EMBL" id="QGNW01001296">
    <property type="protein sequence ID" value="RVW46976.1"/>
    <property type="molecule type" value="Genomic_DNA"/>
</dbReference>
<evidence type="ECO:0000313" key="2">
    <source>
        <dbReference type="Proteomes" id="UP000288805"/>
    </source>
</evidence>
<reference evidence="1 2" key="1">
    <citation type="journal article" date="2018" name="PLoS Genet.">
        <title>Population sequencing reveals clonal diversity and ancestral inbreeding in the grapevine cultivar Chardonnay.</title>
        <authorList>
            <person name="Roach M.J."/>
            <person name="Johnson D.L."/>
            <person name="Bohlmann J."/>
            <person name="van Vuuren H.J."/>
            <person name="Jones S.J."/>
            <person name="Pretorius I.S."/>
            <person name="Schmidt S.A."/>
            <person name="Borneman A.R."/>
        </authorList>
    </citation>
    <scope>NUCLEOTIDE SEQUENCE [LARGE SCALE GENOMIC DNA]</scope>
    <source>
        <strain evidence="2">cv. Chardonnay</strain>
        <tissue evidence="1">Leaf</tissue>
    </source>
</reference>
<proteinExistence type="predicted"/>
<protein>
    <submittedName>
        <fullName evidence="1">Uncharacterized protein</fullName>
    </submittedName>
</protein>
<accession>A0A438EGZ3</accession>
<gene>
    <name evidence="1" type="ORF">CK203_074372</name>
</gene>
<evidence type="ECO:0000313" key="1">
    <source>
        <dbReference type="EMBL" id="RVW46976.1"/>
    </source>
</evidence>
<name>A0A438EGZ3_VITVI</name>